<keyword evidence="2" id="KW-0285">Flavoprotein</keyword>
<dbReference type="InterPro" id="IPR008254">
    <property type="entry name" value="Flavodoxin/NO_synth"/>
</dbReference>
<feature type="domain" description="Flavodoxin-like" evidence="4">
    <location>
        <begin position="5"/>
        <end position="173"/>
    </location>
</feature>
<dbReference type="PANTHER" id="PTHR39201:SF1">
    <property type="entry name" value="FLAVODOXIN-LIKE DOMAIN-CONTAINING PROTEIN"/>
    <property type="match status" value="1"/>
</dbReference>
<comment type="caution">
    <text evidence="5">The sequence shown here is derived from an EMBL/GenBank/DDBJ whole genome shotgun (WGS) entry which is preliminary data.</text>
</comment>
<protein>
    <submittedName>
        <fullName evidence="5">Flavodoxin</fullName>
    </submittedName>
</protein>
<name>A0ABU8J4P7_9BURK</name>
<sequence length="173" mass="19084">MQCRILVVYYSRSGTTRQIAEMLASELGADIEAIRERRAAEMRLGARGYVRSLIDALRHRPADVLPPLHDVSAYDAIVVGAPVWARGAAPPALAWLKAQRAQIRHVALFCSLGARGSRPALEQMAKAAGKAPLAVCAITARDLHRHTDGTKRQGFGQKLRRRLAKLREAEWVM</sequence>
<organism evidence="5 6">
    <name type="scientific">Paraburkholderia bengalensis</name>
    <dbReference type="NCBI Taxonomy" id="2747562"/>
    <lineage>
        <taxon>Bacteria</taxon>
        <taxon>Pseudomonadati</taxon>
        <taxon>Pseudomonadota</taxon>
        <taxon>Betaproteobacteria</taxon>
        <taxon>Burkholderiales</taxon>
        <taxon>Burkholderiaceae</taxon>
        <taxon>Paraburkholderia</taxon>
    </lineage>
</organism>
<dbReference type="Proteomes" id="UP001386437">
    <property type="component" value="Unassembled WGS sequence"/>
</dbReference>
<evidence type="ECO:0000256" key="1">
    <source>
        <dbReference type="ARBA" id="ARBA00001917"/>
    </source>
</evidence>
<dbReference type="PROSITE" id="PS50902">
    <property type="entry name" value="FLAVODOXIN_LIKE"/>
    <property type="match status" value="1"/>
</dbReference>
<dbReference type="Gene3D" id="3.40.50.360">
    <property type="match status" value="1"/>
</dbReference>
<dbReference type="PANTHER" id="PTHR39201">
    <property type="entry name" value="EXPORTED PROTEIN-RELATED"/>
    <property type="match status" value="1"/>
</dbReference>
<keyword evidence="6" id="KW-1185">Reference proteome</keyword>
<evidence type="ECO:0000256" key="2">
    <source>
        <dbReference type="ARBA" id="ARBA00022630"/>
    </source>
</evidence>
<dbReference type="InterPro" id="IPR001226">
    <property type="entry name" value="Flavodoxin_CS"/>
</dbReference>
<comment type="cofactor">
    <cofactor evidence="1">
        <name>FMN</name>
        <dbReference type="ChEBI" id="CHEBI:58210"/>
    </cofactor>
</comment>
<dbReference type="EMBL" id="JACFYJ010000128">
    <property type="protein sequence ID" value="MEI6002711.1"/>
    <property type="molecule type" value="Genomic_DNA"/>
</dbReference>
<evidence type="ECO:0000313" key="5">
    <source>
        <dbReference type="EMBL" id="MEI6002711.1"/>
    </source>
</evidence>
<accession>A0ABU8J4P7</accession>
<dbReference type="Pfam" id="PF12682">
    <property type="entry name" value="Flavodoxin_4"/>
    <property type="match status" value="1"/>
</dbReference>
<reference evidence="5 6" key="1">
    <citation type="journal article" date="2022" name="Arch. Microbiol.">
        <title>Paraburkholderia bengalensis sp. nov. isolated from roots of Oryza sativa, IR64.</title>
        <authorList>
            <person name="Nag P."/>
            <person name="Mondal N."/>
            <person name="Sarkar J."/>
            <person name="Das S."/>
        </authorList>
    </citation>
    <scope>NUCLEOTIDE SEQUENCE [LARGE SCALE GENOMIC DNA]</scope>
    <source>
        <strain evidence="5 6">IR64_4_BI</strain>
    </source>
</reference>
<evidence type="ECO:0000259" key="4">
    <source>
        <dbReference type="PROSITE" id="PS50902"/>
    </source>
</evidence>
<gene>
    <name evidence="5" type="ORF">H3V53_38110</name>
</gene>
<dbReference type="PROSITE" id="PS00201">
    <property type="entry name" value="FLAVODOXIN"/>
    <property type="match status" value="1"/>
</dbReference>
<evidence type="ECO:0000256" key="3">
    <source>
        <dbReference type="ARBA" id="ARBA00022643"/>
    </source>
</evidence>
<evidence type="ECO:0000313" key="6">
    <source>
        <dbReference type="Proteomes" id="UP001386437"/>
    </source>
</evidence>
<dbReference type="SUPFAM" id="SSF52218">
    <property type="entry name" value="Flavoproteins"/>
    <property type="match status" value="1"/>
</dbReference>
<proteinExistence type="predicted"/>
<dbReference type="InterPro" id="IPR029039">
    <property type="entry name" value="Flavoprotein-like_sf"/>
</dbReference>
<dbReference type="RefSeq" id="WP_336602320.1">
    <property type="nucleotide sequence ID" value="NZ_JACFYJ010000128.1"/>
</dbReference>
<keyword evidence="3" id="KW-0288">FMN</keyword>